<feature type="transmembrane region" description="Helical" evidence="2">
    <location>
        <begin position="280"/>
        <end position="298"/>
    </location>
</feature>
<gene>
    <name evidence="3" type="ORF">BDN70DRAFT_922292</name>
</gene>
<protein>
    <submittedName>
        <fullName evidence="3">Uncharacterized protein</fullName>
    </submittedName>
</protein>
<organism evidence="3 4">
    <name type="scientific">Pholiota conissans</name>
    <dbReference type="NCBI Taxonomy" id="109636"/>
    <lineage>
        <taxon>Eukaryota</taxon>
        <taxon>Fungi</taxon>
        <taxon>Dikarya</taxon>
        <taxon>Basidiomycota</taxon>
        <taxon>Agaricomycotina</taxon>
        <taxon>Agaricomycetes</taxon>
        <taxon>Agaricomycetidae</taxon>
        <taxon>Agaricales</taxon>
        <taxon>Agaricineae</taxon>
        <taxon>Strophariaceae</taxon>
        <taxon>Pholiota</taxon>
    </lineage>
</organism>
<accession>A0A9P5Z052</accession>
<dbReference type="EMBL" id="MU155248">
    <property type="protein sequence ID" value="KAF9477870.1"/>
    <property type="molecule type" value="Genomic_DNA"/>
</dbReference>
<sequence>MSTQLSEPTPLYLRGPSSEGIPTEEDANVLPQSNLCETLIPGRLFPGHILPPRMEFGCAIPADKMFIIACHLGYPPRKNDYYRPFDQCSTAETYVASLLFRQMRILMVKETVLTGIPNAGNNEHCTSIYSVCSNYELKKMPNTEMLYDLADMLEIDFSDLKWWVSKDRWRWRCVALKDGSKAKEPTVNRVVYQEDWDRIFGIIKEPKSTKQATVDPAQRRLLGSGEELKPMDQKQEAVKTVQNRIPREKDRQKGHMGQVNITEAQPNVERPRFWGGMLRFIFWWSGLSALILFAYRLYV</sequence>
<feature type="region of interest" description="Disordered" evidence="1">
    <location>
        <begin position="1"/>
        <end position="25"/>
    </location>
</feature>
<proteinExistence type="predicted"/>
<evidence type="ECO:0000313" key="4">
    <source>
        <dbReference type="Proteomes" id="UP000807469"/>
    </source>
</evidence>
<evidence type="ECO:0000256" key="2">
    <source>
        <dbReference type="SAM" id="Phobius"/>
    </source>
</evidence>
<reference evidence="3" key="1">
    <citation type="submission" date="2020-11" db="EMBL/GenBank/DDBJ databases">
        <authorList>
            <consortium name="DOE Joint Genome Institute"/>
            <person name="Ahrendt S."/>
            <person name="Riley R."/>
            <person name="Andreopoulos W."/>
            <person name="Labutti K."/>
            <person name="Pangilinan J."/>
            <person name="Ruiz-Duenas F.J."/>
            <person name="Barrasa J.M."/>
            <person name="Sanchez-Garcia M."/>
            <person name="Camarero S."/>
            <person name="Miyauchi S."/>
            <person name="Serrano A."/>
            <person name="Linde D."/>
            <person name="Babiker R."/>
            <person name="Drula E."/>
            <person name="Ayuso-Fernandez I."/>
            <person name="Pacheco R."/>
            <person name="Padilla G."/>
            <person name="Ferreira P."/>
            <person name="Barriuso J."/>
            <person name="Kellner H."/>
            <person name="Castanera R."/>
            <person name="Alfaro M."/>
            <person name="Ramirez L."/>
            <person name="Pisabarro A.G."/>
            <person name="Kuo A."/>
            <person name="Tritt A."/>
            <person name="Lipzen A."/>
            <person name="He G."/>
            <person name="Yan M."/>
            <person name="Ng V."/>
            <person name="Cullen D."/>
            <person name="Martin F."/>
            <person name="Rosso M.-N."/>
            <person name="Henrissat B."/>
            <person name="Hibbett D."/>
            <person name="Martinez A.T."/>
            <person name="Grigoriev I.V."/>
        </authorList>
    </citation>
    <scope>NUCLEOTIDE SEQUENCE</scope>
    <source>
        <strain evidence="3">CIRM-BRFM 674</strain>
    </source>
</reference>
<dbReference type="AlphaFoldDB" id="A0A9P5Z052"/>
<keyword evidence="2" id="KW-1133">Transmembrane helix</keyword>
<evidence type="ECO:0000313" key="3">
    <source>
        <dbReference type="EMBL" id="KAF9477870.1"/>
    </source>
</evidence>
<keyword evidence="2" id="KW-0812">Transmembrane</keyword>
<dbReference type="Proteomes" id="UP000807469">
    <property type="component" value="Unassembled WGS sequence"/>
</dbReference>
<name>A0A9P5Z052_9AGAR</name>
<comment type="caution">
    <text evidence="3">The sequence shown here is derived from an EMBL/GenBank/DDBJ whole genome shotgun (WGS) entry which is preliminary data.</text>
</comment>
<evidence type="ECO:0000256" key="1">
    <source>
        <dbReference type="SAM" id="MobiDB-lite"/>
    </source>
</evidence>
<keyword evidence="4" id="KW-1185">Reference proteome</keyword>
<keyword evidence="2" id="KW-0472">Membrane</keyword>